<dbReference type="GO" id="GO:0016491">
    <property type="term" value="F:oxidoreductase activity"/>
    <property type="evidence" value="ECO:0007669"/>
    <property type="project" value="UniProtKB-KW"/>
</dbReference>
<evidence type="ECO:0000256" key="3">
    <source>
        <dbReference type="ARBA" id="ARBA00022771"/>
    </source>
</evidence>
<comment type="subcellular location">
    <subcellularLocation>
        <location evidence="1">Nucleus</location>
    </subcellularLocation>
</comment>
<keyword evidence="4" id="KW-0862">Zinc</keyword>
<dbReference type="SMART" id="SM00558">
    <property type="entry name" value="JmjC"/>
    <property type="match status" value="1"/>
</dbReference>
<evidence type="ECO:0000256" key="9">
    <source>
        <dbReference type="ARBA" id="ARBA00023242"/>
    </source>
</evidence>
<evidence type="ECO:0000313" key="13">
    <source>
        <dbReference type="EMBL" id="GJQ13438.1"/>
    </source>
</evidence>
<keyword evidence="6" id="KW-0408">Iron</keyword>
<evidence type="ECO:0000256" key="7">
    <source>
        <dbReference type="ARBA" id="ARBA00023015"/>
    </source>
</evidence>
<reference evidence="13" key="2">
    <citation type="submission" date="2022-01" db="EMBL/GenBank/DDBJ databases">
        <authorList>
            <person name="Hirooka S."/>
            <person name="Miyagishima S.Y."/>
        </authorList>
    </citation>
    <scope>NUCLEOTIDE SEQUENCE</scope>
    <source>
        <strain evidence="13">NBRC 102759</strain>
    </source>
</reference>
<dbReference type="Pfam" id="PF00628">
    <property type="entry name" value="PHD"/>
    <property type="match status" value="1"/>
</dbReference>
<dbReference type="PROSITE" id="PS01359">
    <property type="entry name" value="ZF_PHD_1"/>
    <property type="match status" value="1"/>
</dbReference>
<evidence type="ECO:0000313" key="14">
    <source>
        <dbReference type="Proteomes" id="UP001061958"/>
    </source>
</evidence>
<evidence type="ECO:0000256" key="5">
    <source>
        <dbReference type="ARBA" id="ARBA00023002"/>
    </source>
</evidence>
<dbReference type="InterPro" id="IPR001965">
    <property type="entry name" value="Znf_PHD"/>
</dbReference>
<keyword evidence="9" id="KW-0539">Nucleus</keyword>
<dbReference type="InterPro" id="IPR019786">
    <property type="entry name" value="Zinc_finger_PHD-type_CS"/>
</dbReference>
<keyword evidence="8" id="KW-0804">Transcription</keyword>
<dbReference type="SUPFAM" id="SSF57903">
    <property type="entry name" value="FYVE/PHD zinc finger"/>
    <property type="match status" value="1"/>
</dbReference>
<dbReference type="InterPro" id="IPR003347">
    <property type="entry name" value="JmjC_dom"/>
</dbReference>
<dbReference type="Proteomes" id="UP001061958">
    <property type="component" value="Unassembled WGS sequence"/>
</dbReference>
<evidence type="ECO:0000259" key="11">
    <source>
        <dbReference type="PROSITE" id="PS50016"/>
    </source>
</evidence>
<accession>A0A9C7PYW0</accession>
<sequence>MQVAPKATSLPLQYDGKVEELELFCVCQQPYVEGQLMVACEVCESWFHPICINVSTSLALSPYSLFYCNGCHSSGQHTFEDISKVRKLGRALRKRTTLEYTTASKVLSFDDCNSTLLKTGETFLHFLNSRGYKRANIEEYTESNLNSLQSWNSNGQTKPALVLDSTHLQIVQPGISINLKSVGELVGDSCAVEVLDVETQSELYPQWTLGQWLTYFQTPKDQRKAVLNVLSLEVSHTKLSSYIRAPVLVRDIDWIQNTWPKTRKQSCLHELNKYFSQNILEIEKQNRKIPLITYPKVQLYCLMSVAGAYTDFHIDFGGSSVWYHVIFGKKIFYLVRPTKKNLQTFERWTTSPFQSAIFFGDQVDGCSWITVAAGNTFFIPSGWIHAVYTPEDSLVFGGNYLHDFAITKQLEIANLERRTGVPDKYLFPFFYKSCWYAAAGMVVAYCYRHDRMHCLDDILTSAYLNEVSLQVSCVDIDVQNERWKYEADKLLKHLRSQSKHITNESWKKRNRRRLSNLLPPKEILKPSLLLDVLESICQLNGTAHVQLASS</sequence>
<dbReference type="AlphaFoldDB" id="A0A9C7PYW0"/>
<dbReference type="InterPro" id="IPR011011">
    <property type="entry name" value="Znf_FYVE_PHD"/>
</dbReference>
<feature type="domain" description="JmjC" evidence="12">
    <location>
        <begin position="234"/>
        <end position="417"/>
    </location>
</feature>
<evidence type="ECO:0000256" key="1">
    <source>
        <dbReference type="ARBA" id="ARBA00004123"/>
    </source>
</evidence>
<keyword evidence="14" id="KW-1185">Reference proteome</keyword>
<dbReference type="InterPro" id="IPR050690">
    <property type="entry name" value="JHDM1_Histone_Demethylase"/>
</dbReference>
<evidence type="ECO:0000256" key="8">
    <source>
        <dbReference type="ARBA" id="ARBA00023163"/>
    </source>
</evidence>
<evidence type="ECO:0000256" key="4">
    <source>
        <dbReference type="ARBA" id="ARBA00022833"/>
    </source>
</evidence>
<dbReference type="PROSITE" id="PS50016">
    <property type="entry name" value="ZF_PHD_2"/>
    <property type="match status" value="1"/>
</dbReference>
<protein>
    <submittedName>
        <fullName evidence="13">Uncharacterized protein</fullName>
    </submittedName>
</protein>
<dbReference type="GO" id="GO:0005634">
    <property type="term" value="C:nucleus"/>
    <property type="evidence" value="ECO:0007669"/>
    <property type="project" value="UniProtKB-SubCell"/>
</dbReference>
<dbReference type="SUPFAM" id="SSF51197">
    <property type="entry name" value="Clavaminate synthase-like"/>
    <property type="match status" value="1"/>
</dbReference>
<dbReference type="InterPro" id="IPR013083">
    <property type="entry name" value="Znf_RING/FYVE/PHD"/>
</dbReference>
<organism evidence="13 14">
    <name type="scientific">Galdieria partita</name>
    <dbReference type="NCBI Taxonomy" id="83374"/>
    <lineage>
        <taxon>Eukaryota</taxon>
        <taxon>Rhodophyta</taxon>
        <taxon>Bangiophyceae</taxon>
        <taxon>Galdieriales</taxon>
        <taxon>Galdieriaceae</taxon>
        <taxon>Galdieria</taxon>
    </lineage>
</organism>
<keyword evidence="5" id="KW-0560">Oxidoreductase</keyword>
<dbReference type="Gene3D" id="2.60.120.650">
    <property type="entry name" value="Cupin"/>
    <property type="match status" value="1"/>
</dbReference>
<feature type="domain" description="PHD-type" evidence="11">
    <location>
        <begin position="22"/>
        <end position="74"/>
    </location>
</feature>
<evidence type="ECO:0000256" key="2">
    <source>
        <dbReference type="ARBA" id="ARBA00022723"/>
    </source>
</evidence>
<dbReference type="PROSITE" id="PS51184">
    <property type="entry name" value="JMJC"/>
    <property type="match status" value="1"/>
</dbReference>
<dbReference type="Gene3D" id="3.30.40.10">
    <property type="entry name" value="Zinc/RING finger domain, C3HC4 (zinc finger)"/>
    <property type="match status" value="1"/>
</dbReference>
<evidence type="ECO:0000259" key="12">
    <source>
        <dbReference type="PROSITE" id="PS51184"/>
    </source>
</evidence>
<evidence type="ECO:0000256" key="6">
    <source>
        <dbReference type="ARBA" id="ARBA00023004"/>
    </source>
</evidence>
<dbReference type="SMART" id="SM00249">
    <property type="entry name" value="PHD"/>
    <property type="match status" value="1"/>
</dbReference>
<dbReference type="PANTHER" id="PTHR23123">
    <property type="entry name" value="PHD/F-BOX CONTAINING PROTEIN"/>
    <property type="match status" value="1"/>
</dbReference>
<proteinExistence type="predicted"/>
<dbReference type="OrthoDB" id="5876800at2759"/>
<evidence type="ECO:0000256" key="10">
    <source>
        <dbReference type="PROSITE-ProRule" id="PRU00146"/>
    </source>
</evidence>
<dbReference type="InterPro" id="IPR019787">
    <property type="entry name" value="Znf_PHD-finger"/>
</dbReference>
<keyword evidence="2" id="KW-0479">Metal-binding</keyword>
<keyword evidence="7" id="KW-0805">Transcription regulation</keyword>
<keyword evidence="3 10" id="KW-0863">Zinc-finger</keyword>
<reference evidence="13" key="1">
    <citation type="journal article" date="2022" name="Proc. Natl. Acad. Sci. U.S.A.">
        <title>Life cycle and functional genomics of the unicellular red alga Galdieria for elucidating algal and plant evolution and industrial use.</title>
        <authorList>
            <person name="Hirooka S."/>
            <person name="Itabashi T."/>
            <person name="Ichinose T.M."/>
            <person name="Onuma R."/>
            <person name="Fujiwara T."/>
            <person name="Yamashita S."/>
            <person name="Jong L.W."/>
            <person name="Tomita R."/>
            <person name="Iwane A.H."/>
            <person name="Miyagishima S.Y."/>
        </authorList>
    </citation>
    <scope>NUCLEOTIDE SEQUENCE</scope>
    <source>
        <strain evidence="13">NBRC 102759</strain>
    </source>
</reference>
<comment type="caution">
    <text evidence="13">The sequence shown here is derived from an EMBL/GenBank/DDBJ whole genome shotgun (WGS) entry which is preliminary data.</text>
</comment>
<dbReference type="EMBL" id="BQMJ01000043">
    <property type="protein sequence ID" value="GJQ13438.1"/>
    <property type="molecule type" value="Genomic_DNA"/>
</dbReference>
<gene>
    <name evidence="13" type="ORF">GpartN1_g5229.t1</name>
</gene>
<dbReference type="GO" id="GO:0008270">
    <property type="term" value="F:zinc ion binding"/>
    <property type="evidence" value="ECO:0007669"/>
    <property type="project" value="UniProtKB-KW"/>
</dbReference>
<name>A0A9C7PYW0_9RHOD</name>